<sequence length="202" mass="21923">MSVSPNPDRALQARIGPGALVAVCGPSGAGKDSLLRRVQERNNDAAWIVFPRRTVTRLVSDFEEHDTATPEEFDRTLASGGFAFWWDAHGLKYGLAASIDEDIRAGRCVMCNVSRTVIPGLRHKYSHVVAVLVTAPQDVLQARLAARGRATDGDLSQRMARSAKVSDNLDVDLVIENTGSIDDGARQLLDALESRLTSTLKI</sequence>
<dbReference type="NCBIfam" id="TIGR02322">
    <property type="entry name" value="phosphon_PhnN"/>
    <property type="match status" value="1"/>
</dbReference>
<dbReference type="HAMAP" id="MF_00836">
    <property type="entry name" value="PhnN"/>
    <property type="match status" value="1"/>
</dbReference>
<evidence type="ECO:0000256" key="2">
    <source>
        <dbReference type="ARBA" id="ARBA00005069"/>
    </source>
</evidence>
<dbReference type="OrthoDB" id="341217at2"/>
<name>A0A1W6ZZE2_9HYPH</name>
<comment type="pathway">
    <text evidence="2 6">Metabolic intermediate biosynthesis; 5-phospho-alpha-D-ribose 1-diphosphate biosynthesis; 5-phospho-alpha-D-ribose 1-diphosphate from D-ribose 5-phosphate (route II): step 3/3.</text>
</comment>
<accession>A0A1W6ZZE2</accession>
<dbReference type="Pfam" id="PF00625">
    <property type="entry name" value="Guanylate_kin"/>
    <property type="match status" value="1"/>
</dbReference>
<dbReference type="Gene3D" id="3.40.50.300">
    <property type="entry name" value="P-loop containing nucleotide triphosphate hydrolases"/>
    <property type="match status" value="1"/>
</dbReference>
<dbReference type="InterPro" id="IPR012699">
    <property type="entry name" value="PhnN"/>
</dbReference>
<dbReference type="GO" id="GO:0005524">
    <property type="term" value="F:ATP binding"/>
    <property type="evidence" value="ECO:0007669"/>
    <property type="project" value="UniProtKB-KW"/>
</dbReference>
<keyword evidence="5 6" id="KW-0067">ATP-binding</keyword>
<feature type="binding site" evidence="6">
    <location>
        <begin position="25"/>
        <end position="32"/>
    </location>
    <ligand>
        <name>ATP</name>
        <dbReference type="ChEBI" id="CHEBI:30616"/>
    </ligand>
</feature>
<dbReference type="RefSeq" id="WP_086090932.1">
    <property type="nucleotide sequence ID" value="NZ_CP021112.1"/>
</dbReference>
<comment type="catalytic activity">
    <reaction evidence="1 6">
        <text>alpha-D-ribose 1,5-bisphosphate + ATP = 5-phospho-alpha-D-ribose 1-diphosphate + ADP</text>
        <dbReference type="Rhea" id="RHEA:20109"/>
        <dbReference type="ChEBI" id="CHEBI:30616"/>
        <dbReference type="ChEBI" id="CHEBI:58017"/>
        <dbReference type="ChEBI" id="CHEBI:68688"/>
        <dbReference type="ChEBI" id="CHEBI:456216"/>
        <dbReference type="EC" id="2.7.4.23"/>
    </reaction>
</comment>
<evidence type="ECO:0000313" key="8">
    <source>
        <dbReference type="Proteomes" id="UP000194137"/>
    </source>
</evidence>
<evidence type="ECO:0000256" key="1">
    <source>
        <dbReference type="ARBA" id="ARBA00000373"/>
    </source>
</evidence>
<proteinExistence type="inferred from homology"/>
<dbReference type="InterPro" id="IPR008144">
    <property type="entry name" value="Guanylate_kin-like_dom"/>
</dbReference>
<dbReference type="InterPro" id="IPR008145">
    <property type="entry name" value="GK/Ca_channel_bsu"/>
</dbReference>
<dbReference type="EMBL" id="CP021112">
    <property type="protein sequence ID" value="ARQ02501.1"/>
    <property type="molecule type" value="Genomic_DNA"/>
</dbReference>
<dbReference type="PROSITE" id="PS50052">
    <property type="entry name" value="GUANYLATE_KINASE_2"/>
    <property type="match status" value="1"/>
</dbReference>
<keyword evidence="3 6" id="KW-0808">Transferase</keyword>
<keyword evidence="7" id="KW-0418">Kinase</keyword>
<dbReference type="UniPathway" id="UPA00087">
    <property type="reaction ID" value="UER00175"/>
</dbReference>
<organism evidence="7 8">
    <name type="scientific">Pseudorhodoplanes sinuspersici</name>
    <dbReference type="NCBI Taxonomy" id="1235591"/>
    <lineage>
        <taxon>Bacteria</taxon>
        <taxon>Pseudomonadati</taxon>
        <taxon>Pseudomonadota</taxon>
        <taxon>Alphaproteobacteria</taxon>
        <taxon>Hyphomicrobiales</taxon>
        <taxon>Pseudorhodoplanes</taxon>
    </lineage>
</organism>
<dbReference type="AlphaFoldDB" id="A0A1W6ZZE2"/>
<dbReference type="GO" id="GO:0006015">
    <property type="term" value="P:5-phosphoribose 1-diphosphate biosynthetic process"/>
    <property type="evidence" value="ECO:0007669"/>
    <property type="project" value="UniProtKB-UniRule"/>
</dbReference>
<dbReference type="GO" id="GO:0033863">
    <property type="term" value="F:ribose 1,5-bisphosphate phosphokinase activity"/>
    <property type="evidence" value="ECO:0007669"/>
    <property type="project" value="UniProtKB-UniRule"/>
</dbReference>
<keyword evidence="8" id="KW-1185">Reference proteome</keyword>
<dbReference type="EC" id="2.7.4.23" evidence="6"/>
<evidence type="ECO:0000256" key="4">
    <source>
        <dbReference type="ARBA" id="ARBA00022741"/>
    </source>
</evidence>
<dbReference type="SUPFAM" id="SSF52540">
    <property type="entry name" value="P-loop containing nucleoside triphosphate hydrolases"/>
    <property type="match status" value="1"/>
</dbReference>
<gene>
    <name evidence="6" type="primary">phnN</name>
    <name evidence="7" type="ORF">CAK95_27850</name>
</gene>
<evidence type="ECO:0000256" key="3">
    <source>
        <dbReference type="ARBA" id="ARBA00022679"/>
    </source>
</evidence>
<keyword evidence="4 6" id="KW-0547">Nucleotide-binding</keyword>
<evidence type="ECO:0000256" key="6">
    <source>
        <dbReference type="HAMAP-Rule" id="MF_00836"/>
    </source>
</evidence>
<dbReference type="GO" id="GO:0019634">
    <property type="term" value="P:organic phosphonate metabolic process"/>
    <property type="evidence" value="ECO:0007669"/>
    <property type="project" value="UniProtKB-UniRule"/>
</dbReference>
<evidence type="ECO:0000256" key="5">
    <source>
        <dbReference type="ARBA" id="ARBA00022840"/>
    </source>
</evidence>
<reference evidence="7 8" key="1">
    <citation type="submission" date="2017-05" db="EMBL/GenBank/DDBJ databases">
        <title>Full genome sequence of Pseudorhodoplanes sinuspersici.</title>
        <authorList>
            <person name="Dastgheib S.M.M."/>
            <person name="Shavandi M."/>
            <person name="Tirandaz H."/>
        </authorList>
    </citation>
    <scope>NUCLEOTIDE SEQUENCE [LARGE SCALE GENOMIC DNA]</scope>
    <source>
        <strain evidence="7 8">RIPI110</strain>
    </source>
</reference>
<dbReference type="STRING" id="1235591.CAK95_27850"/>
<dbReference type="InterPro" id="IPR027417">
    <property type="entry name" value="P-loop_NTPase"/>
</dbReference>
<evidence type="ECO:0000313" key="7">
    <source>
        <dbReference type="EMBL" id="ARQ02501.1"/>
    </source>
</evidence>
<dbReference type="SMART" id="SM00072">
    <property type="entry name" value="GuKc"/>
    <property type="match status" value="1"/>
</dbReference>
<protein>
    <recommendedName>
        <fullName evidence="6">Ribose 1,5-bisphosphate phosphokinase PhnN</fullName>
        <ecNumber evidence="6">2.7.4.23</ecNumber>
    </recommendedName>
    <alternativeName>
        <fullName evidence="6">Ribose 1,5-bisphosphokinase</fullName>
    </alternativeName>
</protein>
<comment type="function">
    <text evidence="6">Catalyzes the phosphorylation of ribose 1,5-bisphosphate to 5-phospho-D-ribosyl alpha-1-diphosphate (PRPP).</text>
</comment>
<comment type="similarity">
    <text evidence="6">Belongs to the ribose 1,5-bisphosphokinase family.</text>
</comment>
<dbReference type="KEGG" id="psin:CAK95_27850"/>
<dbReference type="Proteomes" id="UP000194137">
    <property type="component" value="Chromosome"/>
</dbReference>